<sequence>MLAARNSIWCWPAAFISTAIYSVLFWEGKLSMQAVLNLYYLAMAVYGYYAWSKAGPKEETLPISRLSKQQHLFFILGGALFTLVIGIWMDNRTENPFPYLDAGVTVFSIMTTVLTARRVLESWAYWLVIDSVAIILYGLSGFYVTILMFIVYLVVATYGQIHWLKLYQEQGKSEPGLNV</sequence>
<keyword evidence="5" id="KW-0813">Transport</keyword>
<evidence type="ECO:0000256" key="6">
    <source>
        <dbReference type="ARBA" id="ARBA00022475"/>
    </source>
</evidence>
<dbReference type="Proteomes" id="UP001193680">
    <property type="component" value="Unassembled WGS sequence"/>
</dbReference>
<accession>A0ABS0BU46</accession>
<evidence type="ECO:0000256" key="2">
    <source>
        <dbReference type="ARBA" id="ARBA00004651"/>
    </source>
</evidence>
<evidence type="ECO:0000256" key="9">
    <source>
        <dbReference type="ARBA" id="ARBA00023136"/>
    </source>
</evidence>
<evidence type="ECO:0000256" key="8">
    <source>
        <dbReference type="ARBA" id="ARBA00022989"/>
    </source>
</evidence>
<reference evidence="11 12" key="1">
    <citation type="submission" date="2020-06" db="EMBL/GenBank/DDBJ databases">
        <authorList>
            <person name="Scott K."/>
        </authorList>
    </citation>
    <scope>NUCLEOTIDE SEQUENCE [LARGE SCALE GENOMIC DNA]</scope>
    <source>
        <strain evidence="11 12">HH1</strain>
    </source>
</reference>
<dbReference type="PANTHER" id="PTHR36122">
    <property type="entry name" value="NICOTINAMIDE RIBOSIDE TRANSPORTER PNUC"/>
    <property type="match status" value="1"/>
</dbReference>
<evidence type="ECO:0000256" key="7">
    <source>
        <dbReference type="ARBA" id="ARBA00022692"/>
    </source>
</evidence>
<keyword evidence="7 10" id="KW-0812">Transmembrane</keyword>
<gene>
    <name evidence="11" type="ORF">H8792_003290</name>
</gene>
<dbReference type="InterPro" id="IPR006419">
    <property type="entry name" value="NMN_transpt_PnuC"/>
</dbReference>
<keyword evidence="9 10" id="KW-0472">Membrane</keyword>
<feature type="transmembrane region" description="Helical" evidence="10">
    <location>
        <begin position="32"/>
        <end position="51"/>
    </location>
</feature>
<protein>
    <recommendedName>
        <fullName evidence="4">Nicotinamide riboside transporter PnuC</fullName>
    </recommendedName>
</protein>
<evidence type="ECO:0000313" key="12">
    <source>
        <dbReference type="Proteomes" id="UP001193680"/>
    </source>
</evidence>
<keyword evidence="12" id="KW-1185">Reference proteome</keyword>
<comment type="subcellular location">
    <subcellularLocation>
        <location evidence="2">Cell membrane</location>
        <topology evidence="2">Multi-pass membrane protein</topology>
    </subcellularLocation>
</comment>
<dbReference type="PANTHER" id="PTHR36122:SF2">
    <property type="entry name" value="NICOTINAMIDE RIBOSIDE TRANSPORTER PNUC"/>
    <property type="match status" value="1"/>
</dbReference>
<dbReference type="NCBIfam" id="TIGR01528">
    <property type="entry name" value="NMN_trans_PnuC"/>
    <property type="match status" value="1"/>
</dbReference>
<name>A0ABS0BU46_9GAMM</name>
<evidence type="ECO:0000256" key="4">
    <source>
        <dbReference type="ARBA" id="ARBA00017522"/>
    </source>
</evidence>
<comment type="function">
    <text evidence="1">Required for nicotinamide riboside transport across the inner membrane.</text>
</comment>
<evidence type="ECO:0000256" key="5">
    <source>
        <dbReference type="ARBA" id="ARBA00022448"/>
    </source>
</evidence>
<proteinExistence type="inferred from homology"/>
<keyword evidence="6" id="KW-1003">Cell membrane</keyword>
<evidence type="ECO:0000313" key="11">
    <source>
        <dbReference type="EMBL" id="MBF6057356.1"/>
    </source>
</evidence>
<comment type="caution">
    <text evidence="11">The sequence shown here is derived from an EMBL/GenBank/DDBJ whole genome shotgun (WGS) entry which is preliminary data.</text>
</comment>
<reference evidence="11 12" key="2">
    <citation type="submission" date="2020-11" db="EMBL/GenBank/DDBJ databases">
        <title>Sulfur oxidizing isolate from Hospital Hole Sinkhole.</title>
        <authorList>
            <person name="Scott K.M."/>
        </authorList>
    </citation>
    <scope>NUCLEOTIDE SEQUENCE [LARGE SCALE GENOMIC DNA]</scope>
    <source>
        <strain evidence="11 12">HH1</strain>
    </source>
</reference>
<organism evidence="11 12">
    <name type="scientific">Thiomicrorhabdus heinhorstiae</name>
    <dbReference type="NCBI Taxonomy" id="2748010"/>
    <lineage>
        <taxon>Bacteria</taxon>
        <taxon>Pseudomonadati</taxon>
        <taxon>Pseudomonadota</taxon>
        <taxon>Gammaproteobacteria</taxon>
        <taxon>Thiotrichales</taxon>
        <taxon>Piscirickettsiaceae</taxon>
        <taxon>Thiomicrorhabdus</taxon>
    </lineage>
</organism>
<comment type="similarity">
    <text evidence="3">Belongs to the nicotinamide ribonucleoside (NR) uptake permease (TC 4.B.1) family.</text>
</comment>
<evidence type="ECO:0000256" key="1">
    <source>
        <dbReference type="ARBA" id="ARBA00002672"/>
    </source>
</evidence>
<dbReference type="EMBL" id="JACBGI020000003">
    <property type="protein sequence ID" value="MBF6057356.1"/>
    <property type="molecule type" value="Genomic_DNA"/>
</dbReference>
<keyword evidence="8 10" id="KW-1133">Transmembrane helix</keyword>
<feature type="transmembrane region" description="Helical" evidence="10">
    <location>
        <begin position="7"/>
        <end position="26"/>
    </location>
</feature>
<evidence type="ECO:0000256" key="10">
    <source>
        <dbReference type="SAM" id="Phobius"/>
    </source>
</evidence>
<feature type="transmembrane region" description="Helical" evidence="10">
    <location>
        <begin position="72"/>
        <end position="91"/>
    </location>
</feature>
<dbReference type="Pfam" id="PF04973">
    <property type="entry name" value="NMN_transporter"/>
    <property type="match status" value="1"/>
</dbReference>
<evidence type="ECO:0000256" key="3">
    <source>
        <dbReference type="ARBA" id="ARBA00006669"/>
    </source>
</evidence>